<proteinExistence type="inferred from homology"/>
<keyword evidence="3 5" id="KW-0378">Hydrolase</keyword>
<evidence type="ECO:0000259" key="4">
    <source>
        <dbReference type="Pfam" id="PF06441"/>
    </source>
</evidence>
<evidence type="ECO:0000256" key="1">
    <source>
        <dbReference type="ARBA" id="ARBA00010088"/>
    </source>
</evidence>
<name>A0A8H4N8R8_9HYPO</name>
<dbReference type="AlphaFoldDB" id="A0A8H4N8R8"/>
<dbReference type="InterPro" id="IPR029058">
    <property type="entry name" value="AB_hydrolase_fold"/>
</dbReference>
<dbReference type="GO" id="GO:0004301">
    <property type="term" value="F:epoxide hydrolase activity"/>
    <property type="evidence" value="ECO:0007669"/>
    <property type="project" value="TreeGrafter"/>
</dbReference>
<evidence type="ECO:0000256" key="2">
    <source>
        <dbReference type="ARBA" id="ARBA00022797"/>
    </source>
</evidence>
<keyword evidence="6" id="KW-1185">Reference proteome</keyword>
<dbReference type="InterPro" id="IPR000639">
    <property type="entry name" value="Epox_hydrolase-like"/>
</dbReference>
<sequence>MPPLIKPYEIKISDVKLNRLQQKLALTDFSSLDDLKPTHGIKAHLSMKSKVEARLNKLPQFITSIDISNLGAFDVHFVYKKITQPNAIPLLFLHGWPGSFYEVSRIVDALAEGDGNGAPSFHVVAPSLIDFGFSSASKAFNSSTTP</sequence>
<dbReference type="GO" id="GO:0097176">
    <property type="term" value="P:epoxide metabolic process"/>
    <property type="evidence" value="ECO:0007669"/>
    <property type="project" value="TreeGrafter"/>
</dbReference>
<evidence type="ECO:0000313" key="5">
    <source>
        <dbReference type="EMBL" id="KAF4415500.1"/>
    </source>
</evidence>
<evidence type="ECO:0000256" key="3">
    <source>
        <dbReference type="ARBA" id="ARBA00022801"/>
    </source>
</evidence>
<organism evidence="5 6">
    <name type="scientific">Fusarium austroafricanum</name>
    <dbReference type="NCBI Taxonomy" id="2364996"/>
    <lineage>
        <taxon>Eukaryota</taxon>
        <taxon>Fungi</taxon>
        <taxon>Dikarya</taxon>
        <taxon>Ascomycota</taxon>
        <taxon>Pezizomycotina</taxon>
        <taxon>Sordariomycetes</taxon>
        <taxon>Hypocreomycetidae</taxon>
        <taxon>Hypocreales</taxon>
        <taxon>Nectriaceae</taxon>
        <taxon>Fusarium</taxon>
        <taxon>Fusarium concolor species complex</taxon>
    </lineage>
</organism>
<dbReference type="PANTHER" id="PTHR21661:SF35">
    <property type="entry name" value="EPOXIDE HYDROLASE"/>
    <property type="match status" value="1"/>
</dbReference>
<keyword evidence="2" id="KW-0058">Aromatic hydrocarbons catabolism</keyword>
<dbReference type="Gene3D" id="3.40.50.1820">
    <property type="entry name" value="alpha/beta hydrolase"/>
    <property type="match status" value="1"/>
</dbReference>
<dbReference type="PRINTS" id="PR00412">
    <property type="entry name" value="EPOXHYDRLASE"/>
</dbReference>
<dbReference type="Pfam" id="PF06441">
    <property type="entry name" value="EHN"/>
    <property type="match status" value="1"/>
</dbReference>
<dbReference type="PANTHER" id="PTHR21661">
    <property type="entry name" value="EPOXIDE HYDROLASE 1-RELATED"/>
    <property type="match status" value="1"/>
</dbReference>
<dbReference type="InterPro" id="IPR010497">
    <property type="entry name" value="Epoxide_hydro_N"/>
</dbReference>
<dbReference type="Proteomes" id="UP000605986">
    <property type="component" value="Unassembled WGS sequence"/>
</dbReference>
<comment type="similarity">
    <text evidence="1">Belongs to the peptidase S33 family.</text>
</comment>
<evidence type="ECO:0000313" key="6">
    <source>
        <dbReference type="Proteomes" id="UP000605986"/>
    </source>
</evidence>
<reference evidence="5" key="1">
    <citation type="submission" date="2020-01" db="EMBL/GenBank/DDBJ databases">
        <title>Identification and distribution of gene clusters putatively required for synthesis of sphingolipid metabolism inhibitors in phylogenetically diverse species of the filamentous fungus Fusarium.</title>
        <authorList>
            <person name="Kim H.-S."/>
            <person name="Busman M."/>
            <person name="Brown D.W."/>
            <person name="Divon H."/>
            <person name="Uhlig S."/>
            <person name="Proctor R.H."/>
        </authorList>
    </citation>
    <scope>NUCLEOTIDE SEQUENCE</scope>
    <source>
        <strain evidence="5">NRRL 53441</strain>
    </source>
</reference>
<protein>
    <submittedName>
        <fullName evidence="5">Putative epoxide hydrolase</fullName>
    </submittedName>
</protein>
<accession>A0A8H4N8R8</accession>
<feature type="domain" description="Epoxide hydrolase N-terminal" evidence="4">
    <location>
        <begin position="5"/>
        <end position="103"/>
    </location>
</feature>
<gene>
    <name evidence="5" type="ORF">F53441_14624</name>
</gene>
<dbReference type="EMBL" id="JAADJG010001510">
    <property type="protein sequence ID" value="KAF4415500.1"/>
    <property type="molecule type" value="Genomic_DNA"/>
</dbReference>
<dbReference type="OrthoDB" id="7130006at2759"/>
<comment type="caution">
    <text evidence="5">The sequence shown here is derived from an EMBL/GenBank/DDBJ whole genome shotgun (WGS) entry which is preliminary data.</text>
</comment>
<dbReference type="SUPFAM" id="SSF53474">
    <property type="entry name" value="alpha/beta-Hydrolases"/>
    <property type="match status" value="1"/>
</dbReference>